<gene>
    <name evidence="1" type="ORF">BECKLPF1236A_GA0070988_1007912</name>
    <name evidence="2" type="ORF">BECKLPF1236C_GA0070990_1008111</name>
</gene>
<protein>
    <recommendedName>
        <fullName evidence="3">PIN domain-containing protein</fullName>
    </recommendedName>
</protein>
<dbReference type="EMBL" id="CAADFM010000079">
    <property type="protein sequence ID" value="VFK12916.1"/>
    <property type="molecule type" value="Genomic_DNA"/>
</dbReference>
<proteinExistence type="predicted"/>
<accession>A0A450XIN6</accession>
<evidence type="ECO:0008006" key="3">
    <source>
        <dbReference type="Google" id="ProtNLM"/>
    </source>
</evidence>
<organism evidence="2">
    <name type="scientific">Candidatus Kentrum sp. LPFa</name>
    <dbReference type="NCBI Taxonomy" id="2126335"/>
    <lineage>
        <taxon>Bacteria</taxon>
        <taxon>Pseudomonadati</taxon>
        <taxon>Pseudomonadota</taxon>
        <taxon>Gammaproteobacteria</taxon>
        <taxon>Candidatus Kentrum</taxon>
    </lineage>
</organism>
<evidence type="ECO:0000313" key="1">
    <source>
        <dbReference type="EMBL" id="VFK12916.1"/>
    </source>
</evidence>
<dbReference type="EMBL" id="CAADFP010000081">
    <property type="protein sequence ID" value="VFK29171.1"/>
    <property type="molecule type" value="Genomic_DNA"/>
</dbReference>
<name>A0A450XIN6_9GAMM</name>
<dbReference type="AlphaFoldDB" id="A0A450XIN6"/>
<reference evidence="2" key="1">
    <citation type="submission" date="2019-02" db="EMBL/GenBank/DDBJ databases">
        <authorList>
            <person name="Gruber-Vodicka R. H."/>
            <person name="Seah K. B. B."/>
        </authorList>
    </citation>
    <scope>NUCLEOTIDE SEQUENCE</scope>
    <source>
        <strain evidence="1">BECK_S312</strain>
        <strain evidence="2">BECK_S426</strain>
    </source>
</reference>
<evidence type="ECO:0000313" key="2">
    <source>
        <dbReference type="EMBL" id="VFK29171.1"/>
    </source>
</evidence>
<sequence>MQMPGSAGHIAIAAVHGVDYLLTWNCRHIDNAETKPIIRRICREQDFSCPEIATPMELMGVENHDR</sequence>